<evidence type="ECO:0000313" key="11">
    <source>
        <dbReference type="Proteomes" id="UP000694287"/>
    </source>
</evidence>
<feature type="transmembrane region" description="Helical" evidence="9">
    <location>
        <begin position="306"/>
        <end position="324"/>
    </location>
</feature>
<sequence>MRSLNRTNGLRDVLALASAVGVVGASFGALAAAAGIPPALTIGMSLLVFAGGSQFLVVSVVAAGGSPVAAVVAGLLINARHLPFGLAMAPVVGRSWPRRLLGAHILIDESVAFARGREERGRAYWTSGIALFVFWNVGTVVGLVGGSAVPDTDGFGIDAAFPAALLALLFPGLRAADARRVGLTAAALALVATPFLSPGLPVLVGLLGLVVAGRAPAAGTPAAGTRGAGPSTAGPSSAGPSSAGPSSAGPPAAGTPGADRPADRPDRGGVVNWAAVLALAAGTYLMRLSGLALRDRMTLTPRVERLLDLGATALLVALLATAALTQDGGFAGWARTGGVAVGALAAWRRVPFVLVVVLAAATTAGLRLLGVP</sequence>
<evidence type="ECO:0000256" key="3">
    <source>
        <dbReference type="ARBA" id="ARBA00022448"/>
    </source>
</evidence>
<feature type="transmembrane region" description="Helical" evidence="9">
    <location>
        <begin position="185"/>
        <end position="211"/>
    </location>
</feature>
<feature type="transmembrane region" description="Helical" evidence="9">
    <location>
        <begin position="155"/>
        <end position="173"/>
    </location>
</feature>
<keyword evidence="5 9" id="KW-0812">Transmembrane</keyword>
<dbReference type="PANTHER" id="PTHR34979:SF1">
    <property type="entry name" value="INNER MEMBRANE PROTEIN YGAZ"/>
    <property type="match status" value="1"/>
</dbReference>
<evidence type="ECO:0000256" key="4">
    <source>
        <dbReference type="ARBA" id="ARBA00022475"/>
    </source>
</evidence>
<keyword evidence="6 9" id="KW-1133">Transmembrane helix</keyword>
<evidence type="ECO:0000256" key="5">
    <source>
        <dbReference type="ARBA" id="ARBA00022692"/>
    </source>
</evidence>
<dbReference type="RefSeq" id="WP_308187756.1">
    <property type="nucleotide sequence ID" value="NZ_JADQDK010000001.1"/>
</dbReference>
<evidence type="ECO:0000256" key="1">
    <source>
        <dbReference type="ARBA" id="ARBA00004651"/>
    </source>
</evidence>
<protein>
    <submittedName>
        <fullName evidence="10">AzlC family ABC transporter permease</fullName>
    </submittedName>
</protein>
<keyword evidence="11" id="KW-1185">Reference proteome</keyword>
<evidence type="ECO:0000256" key="7">
    <source>
        <dbReference type="ARBA" id="ARBA00023136"/>
    </source>
</evidence>
<feature type="region of interest" description="Disordered" evidence="8">
    <location>
        <begin position="220"/>
        <end position="265"/>
    </location>
</feature>
<name>A0ABS6UQH0_9PSEU</name>
<comment type="similarity">
    <text evidence="2">Belongs to the AzlC family.</text>
</comment>
<dbReference type="Proteomes" id="UP000694287">
    <property type="component" value="Unassembled WGS sequence"/>
</dbReference>
<feature type="transmembrane region" description="Helical" evidence="9">
    <location>
        <begin position="270"/>
        <end position="286"/>
    </location>
</feature>
<accession>A0ABS6UQH0</accession>
<feature type="transmembrane region" description="Helical" evidence="9">
    <location>
        <begin position="123"/>
        <end position="149"/>
    </location>
</feature>
<dbReference type="Pfam" id="PF05437">
    <property type="entry name" value="AzlD"/>
    <property type="match status" value="1"/>
</dbReference>
<organism evidence="10 11">
    <name type="scientific">Pseudonocardia abyssalis</name>
    <dbReference type="NCBI Taxonomy" id="2792008"/>
    <lineage>
        <taxon>Bacteria</taxon>
        <taxon>Bacillati</taxon>
        <taxon>Actinomycetota</taxon>
        <taxon>Actinomycetes</taxon>
        <taxon>Pseudonocardiales</taxon>
        <taxon>Pseudonocardiaceae</taxon>
        <taxon>Pseudonocardia</taxon>
    </lineage>
</organism>
<feature type="transmembrane region" description="Helical" evidence="9">
    <location>
        <begin position="352"/>
        <end position="370"/>
    </location>
</feature>
<reference evidence="10 11" key="1">
    <citation type="submission" date="2020-11" db="EMBL/GenBank/DDBJ databases">
        <title>Pseudonocardia abyssalis sp. nov. and Pseudonocardia oceani sp. nov., description and phylogenomic analysis of two novel actinomycetes isolated from the deep Southern Ocean.</title>
        <authorList>
            <person name="Parra J."/>
        </authorList>
    </citation>
    <scope>NUCLEOTIDE SEQUENCE [LARGE SCALE GENOMIC DNA]</scope>
    <source>
        <strain evidence="10 11">KRD-168</strain>
    </source>
</reference>
<evidence type="ECO:0000313" key="10">
    <source>
        <dbReference type="EMBL" id="MBW0134472.1"/>
    </source>
</evidence>
<comment type="caution">
    <text evidence="10">The sequence shown here is derived from an EMBL/GenBank/DDBJ whole genome shotgun (WGS) entry which is preliminary data.</text>
</comment>
<dbReference type="Pfam" id="PF03591">
    <property type="entry name" value="AzlC"/>
    <property type="match status" value="1"/>
</dbReference>
<gene>
    <name evidence="10" type="ORF">I4I81_09400</name>
</gene>
<dbReference type="PANTHER" id="PTHR34979">
    <property type="entry name" value="INNER MEMBRANE PROTEIN YGAZ"/>
    <property type="match status" value="1"/>
</dbReference>
<dbReference type="InterPro" id="IPR011606">
    <property type="entry name" value="Brnchd-chn_aa_trnsp_permease"/>
</dbReference>
<evidence type="ECO:0000256" key="8">
    <source>
        <dbReference type="SAM" id="MobiDB-lite"/>
    </source>
</evidence>
<keyword evidence="3" id="KW-0813">Transport</keyword>
<keyword evidence="7 9" id="KW-0472">Membrane</keyword>
<evidence type="ECO:0000256" key="9">
    <source>
        <dbReference type="SAM" id="Phobius"/>
    </source>
</evidence>
<evidence type="ECO:0000256" key="2">
    <source>
        <dbReference type="ARBA" id="ARBA00010735"/>
    </source>
</evidence>
<feature type="transmembrane region" description="Helical" evidence="9">
    <location>
        <begin position="55"/>
        <end position="77"/>
    </location>
</feature>
<proteinExistence type="inferred from homology"/>
<comment type="subcellular location">
    <subcellularLocation>
        <location evidence="1">Cell membrane</location>
        <topology evidence="1">Multi-pass membrane protein</topology>
    </subcellularLocation>
</comment>
<keyword evidence="4" id="KW-1003">Cell membrane</keyword>
<dbReference type="InterPro" id="IPR008407">
    <property type="entry name" value="Brnchd-chn_aa_trnsp_AzlD"/>
</dbReference>
<feature type="compositionally biased region" description="Low complexity" evidence="8">
    <location>
        <begin position="220"/>
        <end position="258"/>
    </location>
</feature>
<dbReference type="EMBL" id="JADQDK010000001">
    <property type="protein sequence ID" value="MBW0134472.1"/>
    <property type="molecule type" value="Genomic_DNA"/>
</dbReference>
<evidence type="ECO:0000256" key="6">
    <source>
        <dbReference type="ARBA" id="ARBA00022989"/>
    </source>
</evidence>